<keyword evidence="3" id="KW-1185">Reference proteome</keyword>
<feature type="region of interest" description="Disordered" evidence="1">
    <location>
        <begin position="1"/>
        <end position="23"/>
    </location>
</feature>
<gene>
    <name evidence="2" type="ORF">DUPY_06990</name>
</gene>
<accession>A0A1E7X5Y6</accession>
<sequence length="130" mass="14324">MHAELPKRYAKGGRPQGDPADLRTATIGVRVSAAEYTVLRERAASMQMKPAQWLRTAALSRRLPPPPVAAINREQYAELARLAANLNQLTRLANEGQHVTVAPALLAQLLAETQRLRLLLLGVKDNVDDR</sequence>
<evidence type="ECO:0000313" key="3">
    <source>
        <dbReference type="Proteomes" id="UP000175989"/>
    </source>
</evidence>
<dbReference type="InterPro" id="IPR053842">
    <property type="entry name" value="NikA-like"/>
</dbReference>
<reference evidence="3" key="1">
    <citation type="journal article" date="2016" name="Front. Microbiol.">
        <title>Molecular Keys to the Janthinobacterium and Duganella spp. Interaction with the Plant Pathogen Fusarium graminearum.</title>
        <authorList>
            <person name="Haack F.S."/>
            <person name="Poehlein A."/>
            <person name="Kroger C."/>
            <person name="Voigt C.A."/>
            <person name="Piepenbring M."/>
            <person name="Bode H.B."/>
            <person name="Daniel R."/>
            <person name="Schafer W."/>
            <person name="Streit W.R."/>
        </authorList>
    </citation>
    <scope>NUCLEOTIDE SEQUENCE [LARGE SCALE GENOMIC DNA]</scope>
    <source>
        <strain evidence="3">T54</strain>
    </source>
</reference>
<protein>
    <submittedName>
        <fullName evidence="2">Uncharacterized protein</fullName>
    </submittedName>
</protein>
<dbReference type="Proteomes" id="UP000175989">
    <property type="component" value="Unassembled WGS sequence"/>
</dbReference>
<organism evidence="2 3">
    <name type="scientific">Duganella phyllosphaerae</name>
    <dbReference type="NCBI Taxonomy" id="762836"/>
    <lineage>
        <taxon>Bacteria</taxon>
        <taxon>Pseudomonadati</taxon>
        <taxon>Pseudomonadota</taxon>
        <taxon>Betaproteobacteria</taxon>
        <taxon>Burkholderiales</taxon>
        <taxon>Oxalobacteraceae</taxon>
        <taxon>Telluria group</taxon>
        <taxon>Duganella</taxon>
    </lineage>
</organism>
<dbReference type="OrthoDB" id="8708526at2"/>
<proteinExistence type="predicted"/>
<dbReference type="Pfam" id="PF21983">
    <property type="entry name" value="NikA-like"/>
    <property type="match status" value="1"/>
</dbReference>
<name>A0A1E7X5Y6_9BURK</name>
<evidence type="ECO:0000313" key="2">
    <source>
        <dbReference type="EMBL" id="OFA08443.1"/>
    </source>
</evidence>
<comment type="caution">
    <text evidence="2">The sequence shown here is derived from an EMBL/GenBank/DDBJ whole genome shotgun (WGS) entry which is preliminary data.</text>
</comment>
<dbReference type="AlphaFoldDB" id="A0A1E7X5Y6"/>
<dbReference type="EMBL" id="LROM01000048">
    <property type="protein sequence ID" value="OFA08443.1"/>
    <property type="molecule type" value="Genomic_DNA"/>
</dbReference>
<dbReference type="RefSeq" id="WP_070246437.1">
    <property type="nucleotide sequence ID" value="NZ_LROM01000048.1"/>
</dbReference>
<dbReference type="PATRIC" id="fig|762836.4.peg.741"/>
<evidence type="ECO:0000256" key="1">
    <source>
        <dbReference type="SAM" id="MobiDB-lite"/>
    </source>
</evidence>